<feature type="domain" description="Acyl-protein synthetase LuxE" evidence="1">
    <location>
        <begin position="19"/>
        <end position="86"/>
    </location>
</feature>
<accession>A0A9X4RTV0</accession>
<comment type="caution">
    <text evidence="2">The sequence shown here is derived from an EMBL/GenBank/DDBJ whole genome shotgun (WGS) entry which is preliminary data.</text>
</comment>
<reference evidence="2" key="1">
    <citation type="submission" date="2022-07" db="EMBL/GenBank/DDBJ databases">
        <title>Description and genome-wide analysis of Profundicola chukchiensis gen. nov., sp. nov., marine bacteria isolated from bottom sediments of the Chukchi Sea.</title>
        <authorList>
            <person name="Romanenko L."/>
            <person name="Otstavnykh N."/>
            <person name="Kurilenko V."/>
            <person name="Eremeev V."/>
            <person name="Velansky P."/>
            <person name="Mikhailov V."/>
            <person name="Isaeva M."/>
        </authorList>
    </citation>
    <scope>NUCLEOTIDE SEQUENCE</scope>
    <source>
        <strain evidence="2">KMM 9713</strain>
    </source>
</reference>
<dbReference type="SUPFAM" id="SSF56801">
    <property type="entry name" value="Acetyl-CoA synthetase-like"/>
    <property type="match status" value="1"/>
</dbReference>
<evidence type="ECO:0000259" key="1">
    <source>
        <dbReference type="Pfam" id="PF04443"/>
    </source>
</evidence>
<keyword evidence="2" id="KW-0808">Transferase</keyword>
<dbReference type="Pfam" id="PF04443">
    <property type="entry name" value="LuxE"/>
    <property type="match status" value="1"/>
</dbReference>
<dbReference type="GO" id="GO:0016740">
    <property type="term" value="F:transferase activity"/>
    <property type="evidence" value="ECO:0007669"/>
    <property type="project" value="UniProtKB-KW"/>
</dbReference>
<dbReference type="GO" id="GO:0047474">
    <property type="term" value="F:long-chain fatty acid--protein ligase activity"/>
    <property type="evidence" value="ECO:0007669"/>
    <property type="project" value="InterPro"/>
</dbReference>
<dbReference type="InterPro" id="IPR007534">
    <property type="entry name" value="LuxE"/>
</dbReference>
<evidence type="ECO:0000313" key="2">
    <source>
        <dbReference type="EMBL" id="MDG4945433.1"/>
    </source>
</evidence>
<dbReference type="AlphaFoldDB" id="A0A9X4RTV0"/>
<keyword evidence="3" id="KW-1185">Reference proteome</keyword>
<dbReference type="Proteomes" id="UP001152599">
    <property type="component" value="Unassembled WGS sequence"/>
</dbReference>
<name>A0A9X4RTV0_9FLAO</name>
<dbReference type="InterPro" id="IPR042099">
    <property type="entry name" value="ANL_N_sf"/>
</dbReference>
<evidence type="ECO:0000313" key="3">
    <source>
        <dbReference type="Proteomes" id="UP001152599"/>
    </source>
</evidence>
<gene>
    <name evidence="2" type="ORF">NMK71_03320</name>
</gene>
<dbReference type="Gene3D" id="3.40.50.12780">
    <property type="entry name" value="N-terminal domain of ligase-like"/>
    <property type="match status" value="1"/>
</dbReference>
<sequence>MFDAKDLFRNFTPAEFTTKALEIFRFQAEHNLVYKKFLSHLGTKVDSIASIEDIPFIPISFFKEFKVVSSEGDIEKTFSSSGTTGTLTSYHHITDLSIYHQQLDASFEYFYGDFKDYIVFPLLPAYAERKGSSLIEMADIWMQKTGQENKSYYLYDHQQLAEDIKNAPKDKKLILIGVSFALMDFAEQHPQDLSDLIIMETGGMKGRRAELTRPELHTFLKDAFQVEQIQSEYGMTELLSQAYARKNGLFETPPWMKIILRDKEDPLSYVEPRMSGGINVIDFANINSCSFIATDDLGRFHSENQLEILGRLDHSDLRGCNLMVVD</sequence>
<dbReference type="RefSeq" id="WP_304420049.1">
    <property type="nucleotide sequence ID" value="NZ_JANCMU010000001.1"/>
</dbReference>
<dbReference type="GO" id="GO:0008218">
    <property type="term" value="P:bioluminescence"/>
    <property type="evidence" value="ECO:0007669"/>
    <property type="project" value="InterPro"/>
</dbReference>
<dbReference type="EMBL" id="JANCMU010000001">
    <property type="protein sequence ID" value="MDG4945433.1"/>
    <property type="molecule type" value="Genomic_DNA"/>
</dbReference>
<protein>
    <submittedName>
        <fullName evidence="2">Acyl transferase</fullName>
    </submittedName>
</protein>
<organism evidence="2 3">
    <name type="scientific">Profundicola chukchiensis</name>
    <dbReference type="NCBI Taxonomy" id="2961959"/>
    <lineage>
        <taxon>Bacteria</taxon>
        <taxon>Pseudomonadati</taxon>
        <taxon>Bacteroidota</taxon>
        <taxon>Flavobacteriia</taxon>
        <taxon>Flavobacteriales</taxon>
        <taxon>Weeksellaceae</taxon>
        <taxon>Profundicola</taxon>
    </lineage>
</organism>
<proteinExistence type="predicted"/>